<dbReference type="PIRSF" id="PIRSF001097">
    <property type="entry name" value="Agarase"/>
    <property type="match status" value="1"/>
</dbReference>
<reference evidence="9" key="1">
    <citation type="submission" date="2016-02" db="EMBL/GenBank/DDBJ databases">
        <authorList>
            <person name="Schultz-Johansen M."/>
            <person name="Glaring M.A."/>
            <person name="Bech P.K."/>
            <person name="Stougaard P."/>
        </authorList>
    </citation>
    <scope>NUCLEOTIDE SEQUENCE [LARGE SCALE GENOMIC DNA]</scope>
    <source>
        <strain evidence="9">S66</strain>
    </source>
</reference>
<feature type="active site" description="Proton donor" evidence="5">
    <location>
        <position position="151"/>
    </location>
</feature>
<dbReference type="RefSeq" id="WP_068375647.1">
    <property type="nucleotide sequence ID" value="NZ_LSNE01000005.1"/>
</dbReference>
<name>A0A136A0U8_9ALTE</name>
<dbReference type="GO" id="GO:0033916">
    <property type="term" value="F:beta-agarase activity"/>
    <property type="evidence" value="ECO:0007669"/>
    <property type="project" value="InterPro"/>
</dbReference>
<dbReference type="InterPro" id="IPR000757">
    <property type="entry name" value="Beta-glucanase-like"/>
</dbReference>
<feature type="active site" description="Nucleophile" evidence="5">
    <location>
        <position position="146"/>
    </location>
</feature>
<evidence type="ECO:0000256" key="3">
    <source>
        <dbReference type="ARBA" id="ARBA00022801"/>
    </source>
</evidence>
<comment type="similarity">
    <text evidence="1">Belongs to the glycosyl hydrolase 16 family.</text>
</comment>
<dbReference type="AlphaFoldDB" id="A0A136A0U8"/>
<sequence length="293" mass="33938">MLKLAFLPLSLLASLSLFAADWDDIPVPATLPSGQTWQLLPLSDDFNYSAAAEGKSDEFKQRWHEGYINAWTGPSWTEWHPSQSAVSDGVLKLTAKRKPGSWDIYMGSITSKQSVHYPLFLEIRAKLSNSVLASDFWLLSEDSTQEIDVLEAYGGDRPGHEWFAERLHLSHHVFVREPFQDYQPKSDDTWYHTGTKWRDDYHRIGVYWRDPWHLEYYVDGKLVKTSSGKEVIDPLDYTKGTGLSKPMRVIINMEDQQWRTEQGLTPTDEELAEREKVTYSIDWVRFYKPVDSK</sequence>
<evidence type="ECO:0000259" key="7">
    <source>
        <dbReference type="PROSITE" id="PS51762"/>
    </source>
</evidence>
<dbReference type="STRING" id="1799789.AX660_11645"/>
<feature type="chain" id="PRO_5007469522" evidence="6">
    <location>
        <begin position="20"/>
        <end position="293"/>
    </location>
</feature>
<feature type="signal peptide" evidence="6">
    <location>
        <begin position="1"/>
        <end position="19"/>
    </location>
</feature>
<dbReference type="Proteomes" id="UP000070299">
    <property type="component" value="Unassembled WGS sequence"/>
</dbReference>
<keyword evidence="3" id="KW-0378">Hydrolase</keyword>
<evidence type="ECO:0000256" key="5">
    <source>
        <dbReference type="PIRSR" id="PIRSR001097-50"/>
    </source>
</evidence>
<organism evidence="8 9">
    <name type="scientific">Paraglaciecola hydrolytica</name>
    <dbReference type="NCBI Taxonomy" id="1799789"/>
    <lineage>
        <taxon>Bacteria</taxon>
        <taxon>Pseudomonadati</taxon>
        <taxon>Pseudomonadota</taxon>
        <taxon>Gammaproteobacteria</taxon>
        <taxon>Alteromonadales</taxon>
        <taxon>Alteromonadaceae</taxon>
        <taxon>Paraglaciecola</taxon>
    </lineage>
</organism>
<evidence type="ECO:0000313" key="8">
    <source>
        <dbReference type="EMBL" id="KXI28844.1"/>
    </source>
</evidence>
<evidence type="ECO:0000256" key="2">
    <source>
        <dbReference type="ARBA" id="ARBA00022729"/>
    </source>
</evidence>
<dbReference type="Gene3D" id="2.60.120.200">
    <property type="match status" value="1"/>
</dbReference>
<accession>A0A136A0U8</accession>
<keyword evidence="9" id="KW-1185">Reference proteome</keyword>
<dbReference type="InterPro" id="IPR016287">
    <property type="entry name" value="Beta_agarase"/>
</dbReference>
<keyword evidence="2 6" id="KW-0732">Signal</keyword>
<dbReference type="GO" id="GO:0005975">
    <property type="term" value="P:carbohydrate metabolic process"/>
    <property type="evidence" value="ECO:0007669"/>
    <property type="project" value="InterPro"/>
</dbReference>
<dbReference type="Pfam" id="PF00722">
    <property type="entry name" value="Glyco_hydro_16"/>
    <property type="match status" value="1"/>
</dbReference>
<keyword evidence="4" id="KW-0326">Glycosidase</keyword>
<evidence type="ECO:0000256" key="4">
    <source>
        <dbReference type="ARBA" id="ARBA00023295"/>
    </source>
</evidence>
<proteinExistence type="inferred from homology"/>
<dbReference type="SMR" id="A0A136A0U8"/>
<dbReference type="CDD" id="cd02178">
    <property type="entry name" value="GH16_beta_agarase"/>
    <property type="match status" value="1"/>
</dbReference>
<comment type="caution">
    <text evidence="8">The sequence shown here is derived from an EMBL/GenBank/DDBJ whole genome shotgun (WGS) entry which is preliminary data.</text>
</comment>
<dbReference type="OrthoDB" id="9809583at2"/>
<protein>
    <submittedName>
        <fullName evidence="8">Beta-agarase</fullName>
    </submittedName>
</protein>
<dbReference type="EMBL" id="LSNE01000005">
    <property type="protein sequence ID" value="KXI28844.1"/>
    <property type="molecule type" value="Genomic_DNA"/>
</dbReference>
<evidence type="ECO:0000256" key="6">
    <source>
        <dbReference type="SAM" id="SignalP"/>
    </source>
</evidence>
<dbReference type="SUPFAM" id="SSF49899">
    <property type="entry name" value="Concanavalin A-like lectins/glucanases"/>
    <property type="match status" value="1"/>
</dbReference>
<dbReference type="PROSITE" id="PS51762">
    <property type="entry name" value="GH16_2"/>
    <property type="match status" value="1"/>
</dbReference>
<feature type="domain" description="GH16" evidence="7">
    <location>
        <begin position="20"/>
        <end position="292"/>
    </location>
</feature>
<evidence type="ECO:0000256" key="1">
    <source>
        <dbReference type="ARBA" id="ARBA00006865"/>
    </source>
</evidence>
<gene>
    <name evidence="8" type="ORF">AX660_11645</name>
</gene>
<evidence type="ECO:0000313" key="9">
    <source>
        <dbReference type="Proteomes" id="UP000070299"/>
    </source>
</evidence>
<dbReference type="InterPro" id="IPR013320">
    <property type="entry name" value="ConA-like_dom_sf"/>
</dbReference>